<feature type="domain" description="Ribosomal RNA-processing protein 7 C-terminal" evidence="4">
    <location>
        <begin position="254"/>
        <end position="376"/>
    </location>
</feature>
<evidence type="ECO:0000259" key="4">
    <source>
        <dbReference type="Pfam" id="PF12923"/>
    </source>
</evidence>
<dbReference type="InterPro" id="IPR035979">
    <property type="entry name" value="RBD_domain_sf"/>
</dbReference>
<dbReference type="InterPro" id="IPR040447">
    <property type="entry name" value="RRM_Rrp7"/>
</dbReference>
<evidence type="ECO:0000313" key="6">
    <source>
        <dbReference type="EMBL" id="KAL2919201.1"/>
    </source>
</evidence>
<dbReference type="Pfam" id="PF12923">
    <property type="entry name" value="RRP7"/>
    <property type="match status" value="1"/>
</dbReference>
<reference evidence="6 7" key="1">
    <citation type="submission" date="2023-09" db="EMBL/GenBank/DDBJ databases">
        <title>Pangenome analysis of Batrachochytrium dendrobatidis and related Chytrids.</title>
        <authorList>
            <person name="Yacoub M.N."/>
            <person name="Stajich J.E."/>
            <person name="James T.Y."/>
        </authorList>
    </citation>
    <scope>NUCLEOTIDE SEQUENCE [LARGE SCALE GENOMIC DNA]</scope>
    <source>
        <strain evidence="6 7">JEL0888</strain>
    </source>
</reference>
<dbReference type="InterPro" id="IPR040446">
    <property type="entry name" value="RRP7"/>
</dbReference>
<accession>A0ABR4NIB5</accession>
<dbReference type="Pfam" id="PF17799">
    <property type="entry name" value="RRM_Rrp7"/>
    <property type="match status" value="1"/>
</dbReference>
<dbReference type="PANTHER" id="PTHR13191:SF0">
    <property type="entry name" value="RIBOSOMAL RNA-PROCESSING PROTEIN 7 HOMOLOG A-RELATED"/>
    <property type="match status" value="1"/>
</dbReference>
<keyword evidence="2" id="KW-0175">Coiled coil</keyword>
<evidence type="ECO:0000259" key="5">
    <source>
        <dbReference type="Pfam" id="PF17799"/>
    </source>
</evidence>
<dbReference type="Proteomes" id="UP001527925">
    <property type="component" value="Unassembled WGS sequence"/>
</dbReference>
<feature type="region of interest" description="Disordered" evidence="3">
    <location>
        <begin position="1"/>
        <end position="49"/>
    </location>
</feature>
<dbReference type="EMBL" id="JADGIZ020000004">
    <property type="protein sequence ID" value="KAL2919201.1"/>
    <property type="molecule type" value="Genomic_DNA"/>
</dbReference>
<dbReference type="InterPro" id="IPR012677">
    <property type="entry name" value="Nucleotide-bd_a/b_plait_sf"/>
</dbReference>
<comment type="caution">
    <text evidence="6">The sequence shown here is derived from an EMBL/GenBank/DDBJ whole genome shotgun (WGS) entry which is preliminary data.</text>
</comment>
<dbReference type="Gene3D" id="6.10.250.1770">
    <property type="match status" value="1"/>
</dbReference>
<feature type="compositionally biased region" description="Acidic residues" evidence="3">
    <location>
        <begin position="225"/>
        <end position="236"/>
    </location>
</feature>
<comment type="similarity">
    <text evidence="1">Belongs to the RRP7 family.</text>
</comment>
<evidence type="ECO:0000256" key="3">
    <source>
        <dbReference type="SAM" id="MobiDB-lite"/>
    </source>
</evidence>
<feature type="compositionally biased region" description="Low complexity" evidence="3">
    <location>
        <begin position="26"/>
        <end position="39"/>
    </location>
</feature>
<feature type="coiled-coil region" evidence="2">
    <location>
        <begin position="343"/>
        <end position="370"/>
    </location>
</feature>
<dbReference type="InterPro" id="IPR024326">
    <property type="entry name" value="RRP7_C"/>
</dbReference>
<dbReference type="CDD" id="cd12293">
    <property type="entry name" value="dRRM_Rrp7p"/>
    <property type="match status" value="1"/>
</dbReference>
<dbReference type="CDD" id="cd12951">
    <property type="entry name" value="RRP7_Rrp7A"/>
    <property type="match status" value="1"/>
</dbReference>
<evidence type="ECO:0000256" key="1">
    <source>
        <dbReference type="ARBA" id="ARBA00006110"/>
    </source>
</evidence>
<dbReference type="Gene3D" id="3.30.70.330">
    <property type="match status" value="1"/>
</dbReference>
<name>A0ABR4NIB5_9FUNG</name>
<evidence type="ECO:0000313" key="7">
    <source>
        <dbReference type="Proteomes" id="UP001527925"/>
    </source>
</evidence>
<feature type="region of interest" description="Disordered" evidence="3">
    <location>
        <begin position="220"/>
        <end position="242"/>
    </location>
</feature>
<dbReference type="PANTHER" id="PTHR13191">
    <property type="entry name" value="RIBOSOMAL RNA PROCESSING PROTEIN 7-RELATED"/>
    <property type="match status" value="1"/>
</dbReference>
<organism evidence="6 7">
    <name type="scientific">Polyrhizophydium stewartii</name>
    <dbReference type="NCBI Taxonomy" id="2732419"/>
    <lineage>
        <taxon>Eukaryota</taxon>
        <taxon>Fungi</taxon>
        <taxon>Fungi incertae sedis</taxon>
        <taxon>Chytridiomycota</taxon>
        <taxon>Chytridiomycota incertae sedis</taxon>
        <taxon>Chytridiomycetes</taxon>
        <taxon>Rhizophydiales</taxon>
        <taxon>Rhizophydiales incertae sedis</taxon>
        <taxon>Polyrhizophydium</taxon>
    </lineage>
</organism>
<feature type="domain" description="Rrp7 RRM-like N-terminal" evidence="5">
    <location>
        <begin position="94"/>
        <end position="142"/>
    </location>
</feature>
<keyword evidence="7" id="KW-1185">Reference proteome</keyword>
<gene>
    <name evidence="6" type="ORF">HK105_201476</name>
</gene>
<dbReference type="SUPFAM" id="SSF54928">
    <property type="entry name" value="RNA-binding domain, RBD"/>
    <property type="match status" value="1"/>
</dbReference>
<proteinExistence type="inferred from homology"/>
<evidence type="ECO:0008006" key="8">
    <source>
        <dbReference type="Google" id="ProtNLM"/>
    </source>
</evidence>
<sequence length="376" mass="41034">MAKKSRKGRGGDAGTAGPAEQPPAPRAAAGPRAVEAAQPKAATEAPDSGSRLPAFAGFTVLPITVPPPTVLATPTLSLQQHMSRRSLADADVEHPATTHYIFMRAHASRGGDAASLPAGRTLFLVNLPADTNIMHLRRLFRRCGVIERVVWRGSVSTGDGAGAEAGAAGESASVLVSETLVQRTRAWVRPIGSHAHVVFEDDESVERVLAMKPRRRLWSDKVDNNEDAPGAEDPDDTTSNPLGISKWVLQHAAMFPDTSSLQTQVDHAMALFEDAEERARRELESRHNVPDEDGFVLVTRGAGRRNMHSDGHGASVGVARADEAKSLKPKEKGLVDFYRFQKRENKRNQLADLRRKFEEDKAKIATLKTKRRFRPY</sequence>
<protein>
    <recommendedName>
        <fullName evidence="8">Ribosomal RNA-processing protein 7</fullName>
    </recommendedName>
</protein>
<evidence type="ECO:0000256" key="2">
    <source>
        <dbReference type="SAM" id="Coils"/>
    </source>
</evidence>